<proteinExistence type="predicted"/>
<evidence type="ECO:0000313" key="3">
    <source>
        <dbReference type="Proteomes" id="UP001153954"/>
    </source>
</evidence>
<dbReference type="Pfam" id="PF00078">
    <property type="entry name" value="RVT_1"/>
    <property type="match status" value="1"/>
</dbReference>
<evidence type="ECO:0000259" key="1">
    <source>
        <dbReference type="PROSITE" id="PS50878"/>
    </source>
</evidence>
<dbReference type="PROSITE" id="PS50878">
    <property type="entry name" value="RT_POL"/>
    <property type="match status" value="1"/>
</dbReference>
<reference evidence="2" key="1">
    <citation type="submission" date="2022-03" db="EMBL/GenBank/DDBJ databases">
        <authorList>
            <person name="Tunstrom K."/>
        </authorList>
    </citation>
    <scope>NUCLEOTIDE SEQUENCE</scope>
</reference>
<dbReference type="InterPro" id="IPR000477">
    <property type="entry name" value="RT_dom"/>
</dbReference>
<dbReference type="GO" id="GO:0071897">
    <property type="term" value="P:DNA biosynthetic process"/>
    <property type="evidence" value="ECO:0007669"/>
    <property type="project" value="UniProtKB-ARBA"/>
</dbReference>
<sequence>MEHVVHDQLALYLASYCLLNPLQSGFRTGHSTVTALVKVTEDIRYAMESRNLTVVVLLDFSNAFNSVDFDILLSILRSLNISSSACNWFDSYLRGRSQCVRLGENHSNWSTLKSGVPQGGVLFPLLFSIFINTITTVINSNFHLYADDLQLYRHFSAVDAAAAIARLNEDLDRIYSWAERFGLVVNPTKSQALVIGSRYMHSCLSLNNIPAVMYNGVPINYVDSAKNLGLHFSSDLSWSKHINEISKKVHFSLHSLKNLQYFLPIKTKTLLAQSLLLPILDYADSCFLDATEEQVDKLERLQNLCIRFIFGLRKFDHVSRFRAELKWLPIRLRRDTHILCLLYNILFNPLLPNYLRERFKFLHPPGSSCRSNVQLLLRIPSHSSKSYSSSYTVHAARLWNSLPSSIRTSTSIFIFKKNLKEHFLSLT</sequence>
<protein>
    <recommendedName>
        <fullName evidence="1">Reverse transcriptase domain-containing protein</fullName>
    </recommendedName>
</protein>
<comment type="caution">
    <text evidence="2">The sequence shown here is derived from an EMBL/GenBank/DDBJ whole genome shotgun (WGS) entry which is preliminary data.</text>
</comment>
<evidence type="ECO:0000313" key="2">
    <source>
        <dbReference type="EMBL" id="CAH2104397.1"/>
    </source>
</evidence>
<feature type="domain" description="Reverse transcriptase" evidence="1">
    <location>
        <begin position="1"/>
        <end position="219"/>
    </location>
</feature>
<dbReference type="InterPro" id="IPR043502">
    <property type="entry name" value="DNA/RNA_pol_sf"/>
</dbReference>
<dbReference type="Proteomes" id="UP001153954">
    <property type="component" value="Unassembled WGS sequence"/>
</dbReference>
<dbReference type="SUPFAM" id="SSF56672">
    <property type="entry name" value="DNA/RNA polymerases"/>
    <property type="match status" value="1"/>
</dbReference>
<organism evidence="2 3">
    <name type="scientific">Euphydryas editha</name>
    <name type="common">Edith's checkerspot</name>
    <dbReference type="NCBI Taxonomy" id="104508"/>
    <lineage>
        <taxon>Eukaryota</taxon>
        <taxon>Metazoa</taxon>
        <taxon>Ecdysozoa</taxon>
        <taxon>Arthropoda</taxon>
        <taxon>Hexapoda</taxon>
        <taxon>Insecta</taxon>
        <taxon>Pterygota</taxon>
        <taxon>Neoptera</taxon>
        <taxon>Endopterygota</taxon>
        <taxon>Lepidoptera</taxon>
        <taxon>Glossata</taxon>
        <taxon>Ditrysia</taxon>
        <taxon>Papilionoidea</taxon>
        <taxon>Nymphalidae</taxon>
        <taxon>Nymphalinae</taxon>
        <taxon>Euphydryas</taxon>
    </lineage>
</organism>
<dbReference type="EMBL" id="CAKOGL010000027">
    <property type="protein sequence ID" value="CAH2104397.1"/>
    <property type="molecule type" value="Genomic_DNA"/>
</dbReference>
<keyword evidence="3" id="KW-1185">Reference proteome</keyword>
<dbReference type="PANTHER" id="PTHR33332">
    <property type="entry name" value="REVERSE TRANSCRIPTASE DOMAIN-CONTAINING PROTEIN"/>
    <property type="match status" value="1"/>
</dbReference>
<dbReference type="AlphaFoldDB" id="A0AAU9UZ97"/>
<gene>
    <name evidence="2" type="ORF">EEDITHA_LOCUS18777</name>
</gene>
<dbReference type="CDD" id="cd01650">
    <property type="entry name" value="RT_nLTR_like"/>
    <property type="match status" value="1"/>
</dbReference>
<accession>A0AAU9UZ97</accession>
<name>A0AAU9UZ97_EUPED</name>